<keyword evidence="5 6" id="KW-0472">Membrane</keyword>
<evidence type="ECO:0000313" key="8">
    <source>
        <dbReference type="Proteomes" id="UP000436088"/>
    </source>
</evidence>
<dbReference type="PANTHER" id="PTHR42893">
    <property type="entry name" value="PROTEIN DETOXIFICATION 44, CHLOROPLASTIC-RELATED"/>
    <property type="match status" value="1"/>
</dbReference>
<evidence type="ECO:0000256" key="4">
    <source>
        <dbReference type="ARBA" id="ARBA00022989"/>
    </source>
</evidence>
<accession>A0A6A3AS60</accession>
<comment type="subcellular location">
    <subcellularLocation>
        <location evidence="1">Membrane</location>
        <topology evidence="1">Multi-pass membrane protein</topology>
    </subcellularLocation>
</comment>
<comment type="similarity">
    <text evidence="2">Belongs to the multi antimicrobial extrusion (MATE) (TC 2.A.66.1) family.</text>
</comment>
<evidence type="ECO:0000256" key="6">
    <source>
        <dbReference type="SAM" id="Phobius"/>
    </source>
</evidence>
<dbReference type="Pfam" id="PF01554">
    <property type="entry name" value="MatE"/>
    <property type="match status" value="1"/>
</dbReference>
<protein>
    <submittedName>
        <fullName evidence="7">Armadillo/beta-catenin repeat family protein</fullName>
    </submittedName>
</protein>
<dbReference type="AlphaFoldDB" id="A0A6A3AS60"/>
<evidence type="ECO:0000256" key="3">
    <source>
        <dbReference type="ARBA" id="ARBA00022692"/>
    </source>
</evidence>
<keyword evidence="4 6" id="KW-1133">Transmembrane helix</keyword>
<dbReference type="GO" id="GO:0042910">
    <property type="term" value="F:xenobiotic transmembrane transporter activity"/>
    <property type="evidence" value="ECO:0007669"/>
    <property type="project" value="InterPro"/>
</dbReference>
<evidence type="ECO:0000313" key="7">
    <source>
        <dbReference type="EMBL" id="KAE8705712.1"/>
    </source>
</evidence>
<dbReference type="InterPro" id="IPR002528">
    <property type="entry name" value="MATE_fam"/>
</dbReference>
<dbReference type="GO" id="GO:0015297">
    <property type="term" value="F:antiporter activity"/>
    <property type="evidence" value="ECO:0007669"/>
    <property type="project" value="InterPro"/>
</dbReference>
<gene>
    <name evidence="7" type="ORF">F3Y22_tig00110418pilonHSYRG00091</name>
</gene>
<evidence type="ECO:0000256" key="5">
    <source>
        <dbReference type="ARBA" id="ARBA00023136"/>
    </source>
</evidence>
<keyword evidence="3 6" id="KW-0812">Transmembrane</keyword>
<name>A0A6A3AS60_HIBSY</name>
<dbReference type="PANTHER" id="PTHR42893:SF4">
    <property type="entry name" value="PROTEIN DETOXIFICATION 42"/>
    <property type="match status" value="1"/>
</dbReference>
<dbReference type="GO" id="GO:0016020">
    <property type="term" value="C:membrane"/>
    <property type="evidence" value="ECO:0007669"/>
    <property type="project" value="UniProtKB-SubCell"/>
</dbReference>
<dbReference type="EMBL" id="VEPZ02000979">
    <property type="protein sequence ID" value="KAE8705712.1"/>
    <property type="molecule type" value="Genomic_DNA"/>
</dbReference>
<evidence type="ECO:0000256" key="1">
    <source>
        <dbReference type="ARBA" id="ARBA00004141"/>
    </source>
</evidence>
<keyword evidence="8" id="KW-1185">Reference proteome</keyword>
<sequence>MLNPAQQYLTLRSLGAPAVLLSLAMQGVFRGFKDTKTPLYATVAGDVTNIILDLIFMFVLRLGVSGAAIAHVISQLPIVNKGYGCYILYHPVSVDGCQTGIDIHGCISSMLAGLILAVILGGGLSFGAKIFTKDVDVLLLIGTGIPFVAATQPINSLAFVFDGVNFGASDFAYSALSLASSCSDCQHYMPMHLLQKSRIHRTLDSSDDIYESSSVCWVLEDRNRNRALEVSEGHHVTWDVKVRHN</sequence>
<organism evidence="7 8">
    <name type="scientific">Hibiscus syriacus</name>
    <name type="common">Rose of Sharon</name>
    <dbReference type="NCBI Taxonomy" id="106335"/>
    <lineage>
        <taxon>Eukaryota</taxon>
        <taxon>Viridiplantae</taxon>
        <taxon>Streptophyta</taxon>
        <taxon>Embryophyta</taxon>
        <taxon>Tracheophyta</taxon>
        <taxon>Spermatophyta</taxon>
        <taxon>Magnoliopsida</taxon>
        <taxon>eudicotyledons</taxon>
        <taxon>Gunneridae</taxon>
        <taxon>Pentapetalae</taxon>
        <taxon>rosids</taxon>
        <taxon>malvids</taxon>
        <taxon>Malvales</taxon>
        <taxon>Malvaceae</taxon>
        <taxon>Malvoideae</taxon>
        <taxon>Hibiscus</taxon>
    </lineage>
</organism>
<proteinExistence type="inferred from homology"/>
<evidence type="ECO:0000256" key="2">
    <source>
        <dbReference type="ARBA" id="ARBA00010199"/>
    </source>
</evidence>
<dbReference type="InterPro" id="IPR044644">
    <property type="entry name" value="DinF-like"/>
</dbReference>
<dbReference type="Proteomes" id="UP000436088">
    <property type="component" value="Unassembled WGS sequence"/>
</dbReference>
<comment type="caution">
    <text evidence="7">The sequence shown here is derived from an EMBL/GenBank/DDBJ whole genome shotgun (WGS) entry which is preliminary data.</text>
</comment>
<reference evidence="7" key="1">
    <citation type="submission" date="2019-09" db="EMBL/GenBank/DDBJ databases">
        <title>Draft genome information of white flower Hibiscus syriacus.</title>
        <authorList>
            <person name="Kim Y.-M."/>
        </authorList>
    </citation>
    <scope>NUCLEOTIDE SEQUENCE [LARGE SCALE GENOMIC DNA]</scope>
    <source>
        <strain evidence="7">YM2019G1</strain>
    </source>
</reference>
<feature type="transmembrane region" description="Helical" evidence="6">
    <location>
        <begin position="111"/>
        <end position="131"/>
    </location>
</feature>
<feature type="transmembrane region" description="Helical" evidence="6">
    <location>
        <begin position="137"/>
        <end position="161"/>
    </location>
</feature>
<feature type="transmembrane region" description="Helical" evidence="6">
    <location>
        <begin position="54"/>
        <end position="73"/>
    </location>
</feature>